<dbReference type="STRING" id="46835.A0A504Y565"/>
<evidence type="ECO:0000256" key="7">
    <source>
        <dbReference type="ARBA" id="ARBA00046134"/>
    </source>
</evidence>
<keyword evidence="13" id="KW-1185">Reference proteome</keyword>
<name>A0A504Y565_FASGI</name>
<feature type="binding site" evidence="8">
    <location>
        <position position="69"/>
    </location>
    <ligand>
        <name>S-adenosyl-L-methionine</name>
        <dbReference type="ChEBI" id="CHEBI:59789"/>
    </ligand>
</feature>
<feature type="binding site" evidence="8">
    <location>
        <position position="161"/>
    </location>
    <ligand>
        <name>S-adenosyl-L-methionine</name>
        <dbReference type="ChEBI" id="CHEBI:59789"/>
    </ligand>
</feature>
<feature type="compositionally biased region" description="Polar residues" evidence="10">
    <location>
        <begin position="20"/>
        <end position="37"/>
    </location>
</feature>
<dbReference type="EC" id="2.1.1.-" evidence="9"/>
<evidence type="ECO:0000256" key="5">
    <source>
        <dbReference type="ARBA" id="ARBA00022884"/>
    </source>
</evidence>
<sequence>MGSSDMNSTTLASSASTKTGFSNPTARTLANTTNGSSPGMVKSRPREHKICGETIKTGGIRFSKDKGQHILKNPLIINTMIEKAGVKDTDSVLEIGAGTGNLTVKLLEKAKKVFAFEIDPRMIGELQKRVQSASHRSKLEILVGDAVKATSWPKFDLCVANLPYQISSPFIQRLIQTGRGYRAAVVMVQKEFADRLVAQPGDKVYCRLSAAIQFHCKVALLMKISKNSFRPPPKVDSAVVRIEPRHPLPPVTYTEWDGLLRLLFARKNKTLAANFSGKSVAGLLRKHYLDCCRSQGQTPHPSEIANDSKGVGVMESKIQSILRSSGFDKERARKMDEDDMLRLLLAFRREGIRFG</sequence>
<dbReference type="AlphaFoldDB" id="A0A504Y565"/>
<dbReference type="PANTHER" id="PTHR11727:SF7">
    <property type="entry name" value="DIMETHYLADENOSINE TRANSFERASE-RELATED"/>
    <property type="match status" value="1"/>
</dbReference>
<evidence type="ECO:0000256" key="1">
    <source>
        <dbReference type="ARBA" id="ARBA00022552"/>
    </source>
</evidence>
<feature type="domain" description="Ribosomal RNA adenine methylase transferase N-terminal" evidence="11">
    <location>
        <begin position="76"/>
        <end position="246"/>
    </location>
</feature>
<dbReference type="Gene3D" id="3.40.50.150">
    <property type="entry name" value="Vaccinia Virus protein VP39"/>
    <property type="match status" value="1"/>
</dbReference>
<evidence type="ECO:0000256" key="4">
    <source>
        <dbReference type="ARBA" id="ARBA00022691"/>
    </source>
</evidence>
<evidence type="ECO:0000256" key="6">
    <source>
        <dbReference type="ARBA" id="ARBA00035020"/>
    </source>
</evidence>
<keyword evidence="4 8" id="KW-0949">S-adenosyl-L-methionine</keyword>
<comment type="similarity">
    <text evidence="8 9">Belongs to the class I-like SAM-binding methyltransferase superfamily. rRNA adenine N(6)-methyltransferase family.</text>
</comment>
<keyword evidence="3 8" id="KW-0808">Transferase</keyword>
<dbReference type="PROSITE" id="PS01131">
    <property type="entry name" value="RRNA_A_DIMETH"/>
    <property type="match status" value="1"/>
</dbReference>
<comment type="function">
    <text evidence="7">Specifically dimethylates two adjacent adenosines in the loop of a conserved hairpin near the 3'-end of 18S rRNA in the 40S particle. Involved in the pre-rRNA processing steps leading to small-subunit rRNA production independently of its RNA-modifying catalytic activity. Part of the small subunit (SSU) processome, first precursor of the small eukaryotic ribosomal subunit. During the assembly of the SSU processome in the nucleolus, many ribosome biogenesis factors, an RNA chaperone and ribosomal proteins associate with the nascent pre-rRNA and work in concert to generate RNA folding, modifications, rearrangements and cleavage as well as targeted degradation of pre-ribosomal RNA by the RNA exosome.</text>
</comment>
<dbReference type="InterPro" id="IPR001737">
    <property type="entry name" value="KsgA/Erm"/>
</dbReference>
<dbReference type="PROSITE" id="PS51689">
    <property type="entry name" value="SAM_RNA_A_N6_MT"/>
    <property type="match status" value="1"/>
</dbReference>
<comment type="caution">
    <text evidence="12">The sequence shown here is derived from an EMBL/GenBank/DDBJ whole genome shotgun (WGS) entry which is preliminary data.</text>
</comment>
<gene>
    <name evidence="12" type="ORF">FGIG_02944</name>
</gene>
<feature type="region of interest" description="Disordered" evidence="10">
    <location>
        <begin position="1"/>
        <end position="47"/>
    </location>
</feature>
<keyword evidence="2 8" id="KW-0489">Methyltransferase</keyword>
<dbReference type="GO" id="GO:0003723">
    <property type="term" value="F:RNA binding"/>
    <property type="evidence" value="ECO:0007669"/>
    <property type="project" value="UniProtKB-UniRule"/>
</dbReference>
<dbReference type="InterPro" id="IPR029063">
    <property type="entry name" value="SAM-dependent_MTases_sf"/>
</dbReference>
<feature type="binding site" evidence="8">
    <location>
        <position position="96"/>
    </location>
    <ligand>
        <name>S-adenosyl-L-methionine</name>
        <dbReference type="ChEBI" id="CHEBI:59789"/>
    </ligand>
</feature>
<dbReference type="InterPro" id="IPR020596">
    <property type="entry name" value="rRNA_Ade_Mease_Trfase_CS"/>
</dbReference>
<feature type="compositionally biased region" description="Low complexity" evidence="10">
    <location>
        <begin position="8"/>
        <end position="19"/>
    </location>
</feature>
<dbReference type="GO" id="GO:0005730">
    <property type="term" value="C:nucleolus"/>
    <property type="evidence" value="ECO:0007669"/>
    <property type="project" value="TreeGrafter"/>
</dbReference>
<proteinExistence type="inferred from homology"/>
<dbReference type="Pfam" id="PF00398">
    <property type="entry name" value="RrnaAD"/>
    <property type="match status" value="1"/>
</dbReference>
<accession>A0A504Y565</accession>
<dbReference type="PANTHER" id="PTHR11727">
    <property type="entry name" value="DIMETHYLADENOSINE TRANSFERASE"/>
    <property type="match status" value="1"/>
</dbReference>
<dbReference type="GO" id="GO:0000179">
    <property type="term" value="F:rRNA (adenine-N6,N6-)-dimethyltransferase activity"/>
    <property type="evidence" value="ECO:0007669"/>
    <property type="project" value="UniProtKB-UniRule"/>
</dbReference>
<protein>
    <recommendedName>
        <fullName evidence="9">rRNA adenine N(6)-methyltransferase</fullName>
        <ecNumber evidence="9">2.1.1.-</ecNumber>
    </recommendedName>
</protein>
<dbReference type="EMBL" id="SUNJ01015054">
    <property type="protein sequence ID" value="TPP56073.1"/>
    <property type="molecule type" value="Genomic_DNA"/>
</dbReference>
<feature type="binding site" evidence="8">
    <location>
        <position position="145"/>
    </location>
    <ligand>
        <name>S-adenosyl-L-methionine</name>
        <dbReference type="ChEBI" id="CHEBI:59789"/>
    </ligand>
</feature>
<dbReference type="SUPFAM" id="SSF53335">
    <property type="entry name" value="S-adenosyl-L-methionine-dependent methyltransferases"/>
    <property type="match status" value="1"/>
</dbReference>
<evidence type="ECO:0000256" key="10">
    <source>
        <dbReference type="SAM" id="MobiDB-lite"/>
    </source>
</evidence>
<dbReference type="CDD" id="cd02440">
    <property type="entry name" value="AdoMet_MTases"/>
    <property type="match status" value="1"/>
</dbReference>
<dbReference type="Gene3D" id="1.10.8.480">
    <property type="match status" value="1"/>
</dbReference>
<feature type="binding site" evidence="8">
    <location>
        <position position="117"/>
    </location>
    <ligand>
        <name>S-adenosyl-L-methionine</name>
        <dbReference type="ChEBI" id="CHEBI:59789"/>
    </ligand>
</feature>
<keyword evidence="1 9" id="KW-0698">rRNA processing</keyword>
<comment type="subunit">
    <text evidence="6">Part of the small subunit (SSU) processome, composed of more than 70 proteins and the RNA chaperone small nucleolar RNA (snoRNA) U3.</text>
</comment>
<dbReference type="Proteomes" id="UP000316759">
    <property type="component" value="Unassembled WGS sequence"/>
</dbReference>
<dbReference type="InterPro" id="IPR011530">
    <property type="entry name" value="rRNA_adenine_dimethylase"/>
</dbReference>
<evidence type="ECO:0000313" key="12">
    <source>
        <dbReference type="EMBL" id="TPP56073.1"/>
    </source>
</evidence>
<evidence type="ECO:0000256" key="2">
    <source>
        <dbReference type="ARBA" id="ARBA00022603"/>
    </source>
</evidence>
<dbReference type="NCBIfam" id="TIGR00755">
    <property type="entry name" value="ksgA"/>
    <property type="match status" value="1"/>
</dbReference>
<dbReference type="SMART" id="SM00650">
    <property type="entry name" value="rADc"/>
    <property type="match status" value="1"/>
</dbReference>
<keyword evidence="5 8" id="KW-0694">RNA-binding</keyword>
<feature type="binding site" evidence="8">
    <location>
        <position position="71"/>
    </location>
    <ligand>
        <name>S-adenosyl-L-methionine</name>
        <dbReference type="ChEBI" id="CHEBI:59789"/>
    </ligand>
</feature>
<evidence type="ECO:0000256" key="9">
    <source>
        <dbReference type="RuleBase" id="RU362106"/>
    </source>
</evidence>
<dbReference type="OrthoDB" id="74991at2759"/>
<evidence type="ECO:0000256" key="8">
    <source>
        <dbReference type="PROSITE-ProRule" id="PRU01026"/>
    </source>
</evidence>
<evidence type="ECO:0000256" key="3">
    <source>
        <dbReference type="ARBA" id="ARBA00022679"/>
    </source>
</evidence>
<dbReference type="InterPro" id="IPR020598">
    <property type="entry name" value="rRNA_Ade_methylase_Trfase_N"/>
</dbReference>
<evidence type="ECO:0000259" key="11">
    <source>
        <dbReference type="SMART" id="SM00650"/>
    </source>
</evidence>
<reference evidence="12 13" key="1">
    <citation type="submission" date="2019-04" db="EMBL/GenBank/DDBJ databases">
        <title>Annotation for the trematode Fasciola gigantica.</title>
        <authorList>
            <person name="Choi Y.-J."/>
        </authorList>
    </citation>
    <scope>NUCLEOTIDE SEQUENCE [LARGE SCALE GENOMIC DNA]</scope>
    <source>
        <strain evidence="12">Uganda_cow_1</strain>
    </source>
</reference>
<organism evidence="12 13">
    <name type="scientific">Fasciola gigantica</name>
    <name type="common">Giant liver fluke</name>
    <dbReference type="NCBI Taxonomy" id="46835"/>
    <lineage>
        <taxon>Eukaryota</taxon>
        <taxon>Metazoa</taxon>
        <taxon>Spiralia</taxon>
        <taxon>Lophotrochozoa</taxon>
        <taxon>Platyhelminthes</taxon>
        <taxon>Trematoda</taxon>
        <taxon>Digenea</taxon>
        <taxon>Plagiorchiida</taxon>
        <taxon>Echinostomata</taxon>
        <taxon>Echinostomatoidea</taxon>
        <taxon>Fasciolidae</taxon>
        <taxon>Fasciola</taxon>
    </lineage>
</organism>
<dbReference type="FunFam" id="3.40.50.150:FF:000081">
    <property type="entry name" value="rRNA adenine N(6)-methyltransferase"/>
    <property type="match status" value="1"/>
</dbReference>
<evidence type="ECO:0000313" key="13">
    <source>
        <dbReference type="Proteomes" id="UP000316759"/>
    </source>
</evidence>